<gene>
    <name evidence="1" type="ORF">RWH43_05815</name>
</gene>
<keyword evidence="2" id="KW-1185">Reference proteome</keyword>
<dbReference type="RefSeq" id="WP_144831043.1">
    <property type="nucleotide sequence ID" value="NZ_JAWDIU010000001.1"/>
</dbReference>
<evidence type="ECO:0008006" key="3">
    <source>
        <dbReference type="Google" id="ProtNLM"/>
    </source>
</evidence>
<sequence length="96" mass="10524">MRAFTVIPDELRRTALIFDNVIRPAESQFRMPWTRTLGHEALCEAVDDFAGALAGGWTEAVASVDDVASGLREVAAMYERVDDDADVTLKALQALL</sequence>
<organism evidence="1 2">
    <name type="scientific">Microbacterium algihabitans</name>
    <dbReference type="NCBI Taxonomy" id="3075992"/>
    <lineage>
        <taxon>Bacteria</taxon>
        <taxon>Bacillati</taxon>
        <taxon>Actinomycetota</taxon>
        <taxon>Actinomycetes</taxon>
        <taxon>Micrococcales</taxon>
        <taxon>Microbacteriaceae</taxon>
        <taxon>Microbacterium</taxon>
    </lineage>
</organism>
<accession>A0ABU3RTR1</accession>
<protein>
    <recommendedName>
        <fullName evidence="3">Excreted virulence factor EspC (Type VII ESX diderm)</fullName>
    </recommendedName>
</protein>
<comment type="caution">
    <text evidence="1">The sequence shown here is derived from an EMBL/GenBank/DDBJ whole genome shotgun (WGS) entry which is preliminary data.</text>
</comment>
<reference evidence="1 2" key="1">
    <citation type="submission" date="2023-09" db="EMBL/GenBank/DDBJ databases">
        <title>Microbacterium fusihabitans sp. nov., Microbacterium phycihabitans sp. nov., and Microbacterium cervinum sp. nov., isolated from dried seaweeds of beach.</title>
        <authorList>
            <person name="Lee S.D."/>
        </authorList>
    </citation>
    <scope>NUCLEOTIDE SEQUENCE [LARGE SCALE GENOMIC DNA]</scope>
    <source>
        <strain evidence="1 2">KSW2-21</strain>
    </source>
</reference>
<dbReference type="Proteomes" id="UP001256673">
    <property type="component" value="Unassembled WGS sequence"/>
</dbReference>
<evidence type="ECO:0000313" key="2">
    <source>
        <dbReference type="Proteomes" id="UP001256673"/>
    </source>
</evidence>
<dbReference type="EMBL" id="JAWDIU010000001">
    <property type="protein sequence ID" value="MDU0326272.1"/>
    <property type="molecule type" value="Genomic_DNA"/>
</dbReference>
<evidence type="ECO:0000313" key="1">
    <source>
        <dbReference type="EMBL" id="MDU0326272.1"/>
    </source>
</evidence>
<proteinExistence type="predicted"/>
<name>A0ABU3RTR1_9MICO</name>